<feature type="transmembrane region" description="Helical" evidence="1">
    <location>
        <begin position="40"/>
        <end position="57"/>
    </location>
</feature>
<dbReference type="EMBL" id="FZOY01000004">
    <property type="protein sequence ID" value="SNS90803.1"/>
    <property type="molecule type" value="Genomic_DNA"/>
</dbReference>
<evidence type="ECO:0000313" key="3">
    <source>
        <dbReference type="Proteomes" id="UP000198426"/>
    </source>
</evidence>
<keyword evidence="1" id="KW-0472">Membrane</keyword>
<feature type="transmembrane region" description="Helical" evidence="1">
    <location>
        <begin position="160"/>
        <end position="178"/>
    </location>
</feature>
<feature type="transmembrane region" description="Helical" evidence="1">
    <location>
        <begin position="64"/>
        <end position="82"/>
    </location>
</feature>
<accession>A0A239ICM6</accession>
<reference evidence="2 3" key="1">
    <citation type="submission" date="2017-06" db="EMBL/GenBank/DDBJ databases">
        <authorList>
            <person name="Kim H.J."/>
            <person name="Triplett B.A."/>
        </authorList>
    </citation>
    <scope>NUCLEOTIDE SEQUENCE [LARGE SCALE GENOMIC DNA]</scope>
    <source>
        <strain evidence="2 3">DSM 29339</strain>
    </source>
</reference>
<evidence type="ECO:0008006" key="4">
    <source>
        <dbReference type="Google" id="ProtNLM"/>
    </source>
</evidence>
<gene>
    <name evidence="2" type="ORF">SAMN05421757_104310</name>
</gene>
<feature type="transmembrane region" description="Helical" evidence="1">
    <location>
        <begin position="232"/>
        <end position="250"/>
    </location>
</feature>
<dbReference type="PANTHER" id="PTHR31303">
    <property type="entry name" value="CTP-DEPENDENT DIACYLGLYCEROL KINASE 1"/>
    <property type="match status" value="1"/>
</dbReference>
<feature type="transmembrane region" description="Helical" evidence="1">
    <location>
        <begin position="262"/>
        <end position="292"/>
    </location>
</feature>
<feature type="transmembrane region" description="Helical" evidence="1">
    <location>
        <begin position="121"/>
        <end position="140"/>
    </location>
</feature>
<dbReference type="AlphaFoldDB" id="A0A239ICM6"/>
<feature type="transmembrane region" description="Helical" evidence="1">
    <location>
        <begin position="97"/>
        <end position="114"/>
    </location>
</feature>
<keyword evidence="3" id="KW-1185">Reference proteome</keyword>
<feature type="transmembrane region" description="Helical" evidence="1">
    <location>
        <begin position="388"/>
        <end position="407"/>
    </location>
</feature>
<dbReference type="Proteomes" id="UP000198426">
    <property type="component" value="Unassembled WGS sequence"/>
</dbReference>
<organism evidence="2 3">
    <name type="scientific">Tropicimonas sediminicola</name>
    <dbReference type="NCBI Taxonomy" id="1031541"/>
    <lineage>
        <taxon>Bacteria</taxon>
        <taxon>Pseudomonadati</taxon>
        <taxon>Pseudomonadota</taxon>
        <taxon>Alphaproteobacteria</taxon>
        <taxon>Rhodobacterales</taxon>
        <taxon>Roseobacteraceae</taxon>
        <taxon>Tropicimonas</taxon>
    </lineage>
</organism>
<feature type="transmembrane region" description="Helical" evidence="1">
    <location>
        <begin position="185"/>
        <end position="202"/>
    </location>
</feature>
<dbReference type="GO" id="GO:0004143">
    <property type="term" value="F:ATP-dependent diacylglycerol kinase activity"/>
    <property type="evidence" value="ECO:0007669"/>
    <property type="project" value="InterPro"/>
</dbReference>
<dbReference type="PANTHER" id="PTHR31303:SF1">
    <property type="entry name" value="CTP-DEPENDENT DIACYLGLYCEROL KINASE 1"/>
    <property type="match status" value="1"/>
</dbReference>
<keyword evidence="1" id="KW-0812">Transmembrane</keyword>
<keyword evidence="1" id="KW-1133">Transmembrane helix</keyword>
<evidence type="ECO:0000313" key="2">
    <source>
        <dbReference type="EMBL" id="SNS90803.1"/>
    </source>
</evidence>
<feature type="transmembrane region" description="Helical" evidence="1">
    <location>
        <begin position="419"/>
        <end position="439"/>
    </location>
</feature>
<dbReference type="InterPro" id="IPR037997">
    <property type="entry name" value="Dgk1-like"/>
</dbReference>
<protein>
    <recommendedName>
        <fullName evidence="4">Phytol kinase</fullName>
    </recommendedName>
</protein>
<proteinExistence type="predicted"/>
<feature type="transmembrane region" description="Helical" evidence="1">
    <location>
        <begin position="327"/>
        <end position="347"/>
    </location>
</feature>
<feature type="transmembrane region" description="Helical" evidence="1">
    <location>
        <begin position="354"/>
        <end position="376"/>
    </location>
</feature>
<dbReference type="OrthoDB" id="8149352at2"/>
<evidence type="ECO:0000256" key="1">
    <source>
        <dbReference type="SAM" id="Phobius"/>
    </source>
</evidence>
<dbReference type="RefSeq" id="WP_089233393.1">
    <property type="nucleotide sequence ID" value="NZ_FZOY01000004.1"/>
</dbReference>
<sequence>MQVLGPLLVAAASILGLLGFMTLVRRRAEAAGWSAEVQRKLVHVATGLFAICLPFLFAENWPVYMLLGFTVLVMAAMRAPILRGSGASAALHSVDRQSYGDFLLAAAVALVLLLSQRDPLLYVLPLAVLTLGDAAAALAGSTYGRRHFTVEDGLKSVEGSAILFMVTVILSMVCLLLLSEIPRQNVVILGFLIATLGTLVEADSWRGFDNLFLPLAVLIILREHGASPTSELLALAIVFAGAFALFHMLADRLGLSRHVARVYLLAIFLLLSVTAMQNTVLPLAMLVLHVLAERRAPSADRHPELDAVAALAVLSFGWLAAGHATGLNALDFFGATMAGLCIALAALALARAALVVRLGGLALLAAGLWAFWLWLMQANLPAKHWAPHVGPLLLATLALCGLVALRWPGAFRRQRMARLAGLSVALPALAYATFALIGVSS</sequence>
<name>A0A239ICM6_9RHOB</name>